<evidence type="ECO:0000256" key="7">
    <source>
        <dbReference type="ARBA" id="ARBA00022777"/>
    </source>
</evidence>
<dbReference type="PANTHER" id="PTHR42878">
    <property type="entry name" value="TWO-COMPONENT HISTIDINE KINASE"/>
    <property type="match status" value="1"/>
</dbReference>
<feature type="transmembrane region" description="Helical" evidence="10">
    <location>
        <begin position="378"/>
        <end position="402"/>
    </location>
</feature>
<dbReference type="SUPFAM" id="SSF55874">
    <property type="entry name" value="ATPase domain of HSP90 chaperone/DNA topoisomerase II/histidine kinase"/>
    <property type="match status" value="1"/>
</dbReference>
<evidence type="ECO:0000259" key="12">
    <source>
        <dbReference type="PROSITE" id="PS50885"/>
    </source>
</evidence>
<keyword evidence="5" id="KW-0808">Transferase</keyword>
<dbReference type="InterPro" id="IPR005467">
    <property type="entry name" value="His_kinase_dom"/>
</dbReference>
<dbReference type="Pfam" id="PF02518">
    <property type="entry name" value="HATPase_c"/>
    <property type="match status" value="1"/>
</dbReference>
<feature type="transmembrane region" description="Helical" evidence="10">
    <location>
        <begin position="293"/>
        <end position="317"/>
    </location>
</feature>
<dbReference type="SMART" id="SM00387">
    <property type="entry name" value="HATPase_c"/>
    <property type="match status" value="1"/>
</dbReference>
<dbReference type="Gene3D" id="3.30.565.10">
    <property type="entry name" value="Histidine kinase-like ATPase, C-terminal domain"/>
    <property type="match status" value="1"/>
</dbReference>
<feature type="transmembrane region" description="Helical" evidence="10">
    <location>
        <begin position="337"/>
        <end position="358"/>
    </location>
</feature>
<dbReference type="Gene3D" id="6.10.340.10">
    <property type="match status" value="1"/>
</dbReference>
<feature type="transmembrane region" description="Helical" evidence="10">
    <location>
        <begin position="471"/>
        <end position="493"/>
    </location>
</feature>
<accession>A0ABT9AB64</accession>
<dbReference type="InterPro" id="IPR003594">
    <property type="entry name" value="HATPase_dom"/>
</dbReference>
<feature type="domain" description="HAMP" evidence="12">
    <location>
        <begin position="1020"/>
        <end position="1073"/>
    </location>
</feature>
<dbReference type="InterPro" id="IPR004358">
    <property type="entry name" value="Sig_transdc_His_kin-like_C"/>
</dbReference>
<dbReference type="InterPro" id="IPR003660">
    <property type="entry name" value="HAMP_dom"/>
</dbReference>
<evidence type="ECO:0000256" key="10">
    <source>
        <dbReference type="SAM" id="Phobius"/>
    </source>
</evidence>
<dbReference type="InterPro" id="IPR036097">
    <property type="entry name" value="HisK_dim/P_sf"/>
</dbReference>
<dbReference type="Gene3D" id="1.10.287.130">
    <property type="match status" value="1"/>
</dbReference>
<keyword evidence="10" id="KW-0472">Membrane</keyword>
<protein>
    <recommendedName>
        <fullName evidence="3">histidine kinase</fullName>
        <ecNumber evidence="3">2.7.13.3</ecNumber>
    </recommendedName>
</protein>
<evidence type="ECO:0000256" key="2">
    <source>
        <dbReference type="ARBA" id="ARBA00004370"/>
    </source>
</evidence>
<feature type="transmembrane region" description="Helical" evidence="10">
    <location>
        <begin position="423"/>
        <end position="451"/>
    </location>
</feature>
<evidence type="ECO:0000256" key="4">
    <source>
        <dbReference type="ARBA" id="ARBA00022553"/>
    </source>
</evidence>
<dbReference type="SMART" id="SM00388">
    <property type="entry name" value="HisKA"/>
    <property type="match status" value="1"/>
</dbReference>
<feature type="transmembrane region" description="Helical" evidence="10">
    <location>
        <begin position="252"/>
        <end position="273"/>
    </location>
</feature>
<evidence type="ECO:0000256" key="8">
    <source>
        <dbReference type="ARBA" id="ARBA00022840"/>
    </source>
</evidence>
<keyword evidence="8" id="KW-0067">ATP-binding</keyword>
<dbReference type="GO" id="GO:0016301">
    <property type="term" value="F:kinase activity"/>
    <property type="evidence" value="ECO:0007669"/>
    <property type="project" value="UniProtKB-KW"/>
</dbReference>
<keyword evidence="10" id="KW-1133">Transmembrane helix</keyword>
<dbReference type="InterPro" id="IPR003661">
    <property type="entry name" value="HisK_dim/P_dom"/>
</dbReference>
<dbReference type="RefSeq" id="WP_305011771.1">
    <property type="nucleotide sequence ID" value="NZ_JAUQSX010000005.1"/>
</dbReference>
<dbReference type="SUPFAM" id="SSF47384">
    <property type="entry name" value="Homodimeric domain of signal transducing histidine kinase"/>
    <property type="match status" value="1"/>
</dbReference>
<reference evidence="13" key="1">
    <citation type="submission" date="2023-07" db="EMBL/GenBank/DDBJ databases">
        <authorList>
            <person name="Kim M.K."/>
        </authorList>
    </citation>
    <scope>NUCLEOTIDE SEQUENCE</scope>
    <source>
        <strain evidence="13">M29</strain>
    </source>
</reference>
<sequence>MLRTSTPSGKIVVSGAAWRRLPWLLLLGAAVCFIGGYLASRYAHAPGVVQRTDVARLQQLVRTAENQARREADTVAARLPRGNYSFRQLLAQTTFPTCILENGTLRYWSDAALRPEAEAISTVSEQLIETSVGQTTGSSFLLLRRMAGRFTILTYVPLVRHYGIKNRYLSEGDEQALFRGLELKVVADSAGAGRARFEAADGHYLFSIESLQPNPLTGQYVPLALLSIGSLLYAAGWLLLALRWWRGRRAGAAVAALVAPLAVLRWALLYLGLPFSFIELPLFDPRVYTATWWAPSLGDLLLDALLALLVAAAGVALWRHWGVLGRVRAPRKPSGQLLAAAGLGVAFCGWLAALFVYYTTVFGSSQLSLDVSRNLQVTGFWLLLALATLLHTAAWLVGFFGLTQLAGALLQHVPRRALLLGPALVALPVLGVGVAWGLPWVLLIGVLLLFASLVRSAGLQAAPTTGSYQSTILIVLLLALTSATGALALYAHFEKQLLIDKQRLAGNMLIDNDLQGEFLLGERMREIAADPFVRRSLSAAFGRPEVVRQRVSRQYLGDYFDKYESTITLYDEAGDPIGAPTGTPGLVAARTELEHNAAPTDQKGVYLVNSANPFSSRRYVAYIIVPGTRVNGIGLPLGAVRVELTLKKLTTYSVLPELLVDQKFFQPGLATELSYAGYDRGRLVYSEGDFDYANRLPEALLADTTSRLYVGGLSRRGYHHLAVQGSHARTVVVTTATYSVGDWLANFSFQFLLSSFFWLLMAGIVLLLRGRAAARLQLNFSTRIQLLLNVGIVVPLLVVSIATASQLIDSYKRDLSHTYERRGQLALESLRRQRHLLNDSSARPTLAVLARNVAALTETDLNLYDAHGELLASSQPLIFDAGLLGPLLNPQAMVALDERNRPRALLTEKAGSLSFNALYLPVRASAGEVVVTDLAGHALAHGGLGKERRVSATPEFDDDDGSSEDEVAMPTGPILGYVGIPFFDSEKELNTKLTELFTTILNIFTPMFLLFLGLAYVAARQLTAPLKLITEKLTKTTLTGENELLDYRSSDDEIGLLVREYNTMLTKLEASKRELAAQEKEAAWREMARQVAHEIKNPLTPMKLSLQFLQKAINERRPNAEELIGRISQTLITQIDVLSDIATSFSTFTNLPTMRPERLDVAAVLRRCAALHQPDASDGALDLSLPPDAETGRYVVYADENLLVRTFNNLLINARQAVPEGREPHIDVSLAPVNGSSVRVVIRDNGAGIPDEVREKVFVPNFTTKETGSGIGLAVAKRGIESAGGKIWFETEVGEGTNFFIELPLAG</sequence>
<dbReference type="EC" id="2.7.13.3" evidence="3"/>
<feature type="transmembrane region" description="Helical" evidence="10">
    <location>
        <begin position="21"/>
        <end position="39"/>
    </location>
</feature>
<keyword evidence="6" id="KW-0547">Nucleotide-binding</keyword>
<keyword evidence="10" id="KW-0812">Transmembrane</keyword>
<dbReference type="InterPro" id="IPR036890">
    <property type="entry name" value="HATPase_C_sf"/>
</dbReference>
<dbReference type="Proteomes" id="UP001167796">
    <property type="component" value="Unassembled WGS sequence"/>
</dbReference>
<proteinExistence type="predicted"/>
<gene>
    <name evidence="13" type="ORF">Q5H92_12040</name>
</gene>
<feature type="transmembrane region" description="Helical" evidence="10">
    <location>
        <begin position="996"/>
        <end position="1019"/>
    </location>
</feature>
<evidence type="ECO:0000256" key="3">
    <source>
        <dbReference type="ARBA" id="ARBA00012438"/>
    </source>
</evidence>
<feature type="transmembrane region" description="Helical" evidence="10">
    <location>
        <begin position="220"/>
        <end position="240"/>
    </location>
</feature>
<evidence type="ECO:0000256" key="6">
    <source>
        <dbReference type="ARBA" id="ARBA00022741"/>
    </source>
</evidence>
<comment type="catalytic activity">
    <reaction evidence="1">
        <text>ATP + protein L-histidine = ADP + protein N-phospho-L-histidine.</text>
        <dbReference type="EC" id="2.7.13.3"/>
    </reaction>
</comment>
<evidence type="ECO:0000313" key="13">
    <source>
        <dbReference type="EMBL" id="MDO7847093.1"/>
    </source>
</evidence>
<dbReference type="Pfam" id="PF00512">
    <property type="entry name" value="HisKA"/>
    <property type="match status" value="1"/>
</dbReference>
<evidence type="ECO:0000259" key="11">
    <source>
        <dbReference type="PROSITE" id="PS50109"/>
    </source>
</evidence>
<keyword evidence="9" id="KW-0902">Two-component regulatory system</keyword>
<organism evidence="13 14">
    <name type="scientific">Hymenobacter mellowenesis</name>
    <dbReference type="NCBI Taxonomy" id="3063995"/>
    <lineage>
        <taxon>Bacteria</taxon>
        <taxon>Pseudomonadati</taxon>
        <taxon>Bacteroidota</taxon>
        <taxon>Cytophagia</taxon>
        <taxon>Cytophagales</taxon>
        <taxon>Hymenobacteraceae</taxon>
        <taxon>Hymenobacter</taxon>
    </lineage>
</organism>
<dbReference type="InterPro" id="IPR050351">
    <property type="entry name" value="BphY/WalK/GraS-like"/>
</dbReference>
<evidence type="ECO:0000256" key="9">
    <source>
        <dbReference type="ARBA" id="ARBA00023012"/>
    </source>
</evidence>
<evidence type="ECO:0000313" key="14">
    <source>
        <dbReference type="Proteomes" id="UP001167796"/>
    </source>
</evidence>
<comment type="subcellular location">
    <subcellularLocation>
        <location evidence="2">Membrane</location>
    </subcellularLocation>
</comment>
<keyword evidence="4" id="KW-0597">Phosphoprotein</keyword>
<keyword evidence="14" id="KW-1185">Reference proteome</keyword>
<dbReference type="PANTHER" id="PTHR42878:SF7">
    <property type="entry name" value="SENSOR HISTIDINE KINASE GLRK"/>
    <property type="match status" value="1"/>
</dbReference>
<feature type="domain" description="Histidine kinase" evidence="11">
    <location>
        <begin position="1090"/>
        <end position="1307"/>
    </location>
</feature>
<dbReference type="PROSITE" id="PS50109">
    <property type="entry name" value="HIS_KIN"/>
    <property type="match status" value="1"/>
</dbReference>
<dbReference type="PROSITE" id="PS50885">
    <property type="entry name" value="HAMP"/>
    <property type="match status" value="1"/>
</dbReference>
<evidence type="ECO:0000256" key="5">
    <source>
        <dbReference type="ARBA" id="ARBA00022679"/>
    </source>
</evidence>
<comment type="caution">
    <text evidence="13">The sequence shown here is derived from an EMBL/GenBank/DDBJ whole genome shotgun (WGS) entry which is preliminary data.</text>
</comment>
<dbReference type="PRINTS" id="PR00344">
    <property type="entry name" value="BCTRLSENSOR"/>
</dbReference>
<dbReference type="EMBL" id="JAUQSX010000005">
    <property type="protein sequence ID" value="MDO7847093.1"/>
    <property type="molecule type" value="Genomic_DNA"/>
</dbReference>
<keyword evidence="7 13" id="KW-0418">Kinase</keyword>
<dbReference type="CDD" id="cd00082">
    <property type="entry name" value="HisKA"/>
    <property type="match status" value="1"/>
</dbReference>
<evidence type="ECO:0000256" key="1">
    <source>
        <dbReference type="ARBA" id="ARBA00000085"/>
    </source>
</evidence>
<feature type="transmembrane region" description="Helical" evidence="10">
    <location>
        <begin position="784"/>
        <end position="804"/>
    </location>
</feature>
<dbReference type="CDD" id="cd00075">
    <property type="entry name" value="HATPase"/>
    <property type="match status" value="1"/>
</dbReference>
<name>A0ABT9AB64_9BACT</name>
<feature type="transmembrane region" description="Helical" evidence="10">
    <location>
        <begin position="751"/>
        <end position="772"/>
    </location>
</feature>